<evidence type="ECO:0000313" key="3">
    <source>
        <dbReference type="WBParaSite" id="BXY_0903400.1"/>
    </source>
</evidence>
<dbReference type="Proteomes" id="UP000095284">
    <property type="component" value="Unplaced"/>
</dbReference>
<evidence type="ECO:0000313" key="2">
    <source>
        <dbReference type="Proteomes" id="UP000095284"/>
    </source>
</evidence>
<proteinExistence type="predicted"/>
<dbReference type="WBParaSite" id="BXY_0903400.1">
    <property type="protein sequence ID" value="BXY_0903400.1"/>
    <property type="gene ID" value="BXY_0903400"/>
</dbReference>
<sequence length="73" mass="7861">MLGLAPLYPPLGRRLGAGQPEEGPLPPAVLQPARNGLGARMEGTSTQIPMLEIRNFDSEVHGDRKFQNSPKAL</sequence>
<feature type="region of interest" description="Disordered" evidence="1">
    <location>
        <begin position="1"/>
        <end position="27"/>
    </location>
</feature>
<accession>A0A1I7S7P3</accession>
<reference evidence="3" key="1">
    <citation type="submission" date="2016-11" db="UniProtKB">
        <authorList>
            <consortium name="WormBaseParasite"/>
        </authorList>
    </citation>
    <scope>IDENTIFICATION</scope>
</reference>
<name>A0A1I7S7P3_BURXY</name>
<protein>
    <submittedName>
        <fullName evidence="3">Uncharacterized protein</fullName>
    </submittedName>
</protein>
<dbReference type="AlphaFoldDB" id="A0A1I7S7P3"/>
<organism evidence="2 3">
    <name type="scientific">Bursaphelenchus xylophilus</name>
    <name type="common">Pinewood nematode worm</name>
    <name type="synonym">Aphelenchoides xylophilus</name>
    <dbReference type="NCBI Taxonomy" id="6326"/>
    <lineage>
        <taxon>Eukaryota</taxon>
        <taxon>Metazoa</taxon>
        <taxon>Ecdysozoa</taxon>
        <taxon>Nematoda</taxon>
        <taxon>Chromadorea</taxon>
        <taxon>Rhabditida</taxon>
        <taxon>Tylenchina</taxon>
        <taxon>Tylenchomorpha</taxon>
        <taxon>Aphelenchoidea</taxon>
        <taxon>Aphelenchoididae</taxon>
        <taxon>Bursaphelenchus</taxon>
    </lineage>
</organism>
<evidence type="ECO:0000256" key="1">
    <source>
        <dbReference type="SAM" id="MobiDB-lite"/>
    </source>
</evidence>